<evidence type="ECO:0000256" key="1">
    <source>
        <dbReference type="ARBA" id="ARBA00010407"/>
    </source>
</evidence>
<feature type="compositionally biased region" description="Pro residues" evidence="2">
    <location>
        <begin position="116"/>
        <end position="134"/>
    </location>
</feature>
<evidence type="ECO:0000313" key="3">
    <source>
        <dbReference type="EMBL" id="KAJ0200002.1"/>
    </source>
</evidence>
<feature type="compositionally biased region" description="Polar residues" evidence="2">
    <location>
        <begin position="327"/>
        <end position="349"/>
    </location>
</feature>
<feature type="compositionally biased region" description="Low complexity" evidence="2">
    <location>
        <begin position="9"/>
        <end position="32"/>
    </location>
</feature>
<organism evidence="3 4">
    <name type="scientific">Lactuca sativa</name>
    <name type="common">Garden lettuce</name>
    <dbReference type="NCBI Taxonomy" id="4236"/>
    <lineage>
        <taxon>Eukaryota</taxon>
        <taxon>Viridiplantae</taxon>
        <taxon>Streptophyta</taxon>
        <taxon>Embryophyta</taxon>
        <taxon>Tracheophyta</taxon>
        <taxon>Spermatophyta</taxon>
        <taxon>Magnoliopsida</taxon>
        <taxon>eudicotyledons</taxon>
        <taxon>Gunneridae</taxon>
        <taxon>Pentapetalae</taxon>
        <taxon>asterids</taxon>
        <taxon>campanulids</taxon>
        <taxon>Asterales</taxon>
        <taxon>Asteraceae</taxon>
        <taxon>Cichorioideae</taxon>
        <taxon>Cichorieae</taxon>
        <taxon>Lactucinae</taxon>
        <taxon>Lactuca</taxon>
    </lineage>
</organism>
<evidence type="ECO:0000313" key="4">
    <source>
        <dbReference type="Proteomes" id="UP000235145"/>
    </source>
</evidence>
<protein>
    <recommendedName>
        <fullName evidence="5">OTU domain-containing protein</fullName>
    </recommendedName>
</protein>
<dbReference type="AlphaFoldDB" id="A0A9R1V4F9"/>
<dbReference type="InterPro" id="IPR050704">
    <property type="entry name" value="Peptidase_C85-like"/>
</dbReference>
<dbReference type="EMBL" id="NBSK02000006">
    <property type="protein sequence ID" value="KAJ0200002.1"/>
    <property type="molecule type" value="Genomic_DNA"/>
</dbReference>
<feature type="compositionally biased region" description="Basic and acidic residues" evidence="2">
    <location>
        <begin position="58"/>
        <end position="72"/>
    </location>
</feature>
<feature type="region of interest" description="Disordered" evidence="2">
    <location>
        <begin position="323"/>
        <end position="349"/>
    </location>
</feature>
<sequence length="349" mass="38020">MTRVFVQRGSSAAGPSSSSNNTNRSSSSSSSSLPQAQVTGDDVQEQILSEDLPVETVEIDRNDGLDVPTTDKSEDETVSEDLSKRIGGLRVNEEEEEKDVKKSDDYPSQPTSGSPSPHPHPPPPPAPPTPPPKPSSTGSNSRRFTPGNSAALRIGSSRRATAWPVVSTGSPRSHPENDGYNSADEQNPCFGSSYDDAVSSSRFTHFKELNNNQTNTFEIDIRRTQGYEVKRMSEDGNCLFRAVADQVYGDSEAYDLARQMCIDYMTNVDKDQVKAAIKAQQDQQIDNALMAEARFCSDMELTEKEIEHMVMAASRAEYMANDKFKQQLGQTESSTSDAQPSSSGGSISK</sequence>
<keyword evidence="4" id="KW-1185">Reference proteome</keyword>
<dbReference type="PANTHER" id="PTHR12419">
    <property type="entry name" value="OTU DOMAIN CONTAINING PROTEIN"/>
    <property type="match status" value="1"/>
</dbReference>
<evidence type="ECO:0008006" key="5">
    <source>
        <dbReference type="Google" id="ProtNLM"/>
    </source>
</evidence>
<dbReference type="Gene3D" id="3.90.70.80">
    <property type="match status" value="1"/>
</dbReference>
<evidence type="ECO:0000256" key="2">
    <source>
        <dbReference type="SAM" id="MobiDB-lite"/>
    </source>
</evidence>
<reference evidence="3 4" key="1">
    <citation type="journal article" date="2017" name="Nat. Commun.">
        <title>Genome assembly with in vitro proximity ligation data and whole-genome triplication in lettuce.</title>
        <authorList>
            <person name="Reyes-Chin-Wo S."/>
            <person name="Wang Z."/>
            <person name="Yang X."/>
            <person name="Kozik A."/>
            <person name="Arikit S."/>
            <person name="Song C."/>
            <person name="Xia L."/>
            <person name="Froenicke L."/>
            <person name="Lavelle D.O."/>
            <person name="Truco M.J."/>
            <person name="Xia R."/>
            <person name="Zhu S."/>
            <person name="Xu C."/>
            <person name="Xu H."/>
            <person name="Xu X."/>
            <person name="Cox K."/>
            <person name="Korf I."/>
            <person name="Meyers B.C."/>
            <person name="Michelmore R.W."/>
        </authorList>
    </citation>
    <scope>NUCLEOTIDE SEQUENCE [LARGE SCALE GENOMIC DNA]</scope>
    <source>
        <strain evidence="4">cv. Salinas</strain>
        <tissue evidence="3">Seedlings</tissue>
    </source>
</reference>
<accession>A0A9R1V4F9</accession>
<dbReference type="InterPro" id="IPR038765">
    <property type="entry name" value="Papain-like_cys_pep_sf"/>
</dbReference>
<comment type="similarity">
    <text evidence="1">Belongs to the peptidase C85 family.</text>
</comment>
<comment type="caution">
    <text evidence="3">The sequence shown here is derived from an EMBL/GenBank/DDBJ whole genome shotgun (WGS) entry which is preliminary data.</text>
</comment>
<gene>
    <name evidence="3" type="ORF">LSAT_V11C600313420</name>
</gene>
<dbReference type="PANTHER" id="PTHR12419:SF116">
    <property type="entry name" value="OTU DOMAIN-CONTAINING PROTEIN"/>
    <property type="match status" value="1"/>
</dbReference>
<name>A0A9R1V4F9_LACSA</name>
<dbReference type="SUPFAM" id="SSF54001">
    <property type="entry name" value="Cysteine proteinases"/>
    <property type="match status" value="1"/>
</dbReference>
<dbReference type="Proteomes" id="UP000235145">
    <property type="component" value="Unassembled WGS sequence"/>
</dbReference>
<proteinExistence type="inferred from homology"/>
<feature type="region of interest" description="Disordered" evidence="2">
    <location>
        <begin position="1"/>
        <end position="186"/>
    </location>
</feature>